<dbReference type="AlphaFoldDB" id="A0ABD6VM79"/>
<keyword evidence="4" id="KW-0997">Cell inner membrane</keyword>
<evidence type="ECO:0000256" key="7">
    <source>
        <dbReference type="ARBA" id="ARBA00022692"/>
    </source>
</evidence>
<feature type="transmembrane region" description="Helical" evidence="13">
    <location>
        <begin position="501"/>
        <end position="519"/>
    </location>
</feature>
<dbReference type="EMBL" id="MTAO01000010">
    <property type="protein sequence ID" value="POE25597.1"/>
    <property type="molecule type" value="Genomic_DNA"/>
</dbReference>
<comment type="subcellular location">
    <subcellularLocation>
        <location evidence="13">Cell membrane</location>
        <topology evidence="13">Multi-pass membrane protein</topology>
    </subcellularLocation>
</comment>
<dbReference type="SUPFAM" id="SSF56112">
    <property type="entry name" value="Protein kinase-like (PK-like)"/>
    <property type="match status" value="1"/>
</dbReference>
<dbReference type="GO" id="GO:0005524">
    <property type="term" value="F:ATP binding"/>
    <property type="evidence" value="ECO:0007669"/>
    <property type="project" value="UniProtKB-KW"/>
</dbReference>
<dbReference type="RefSeq" id="WP_103162605.1">
    <property type="nucleotide sequence ID" value="NZ_MTAH01000008.1"/>
</dbReference>
<dbReference type="NCBIfam" id="TIGR01982">
    <property type="entry name" value="UbiB"/>
    <property type="match status" value="1"/>
</dbReference>
<dbReference type="InterPro" id="IPR050154">
    <property type="entry name" value="UbiB_kinase"/>
</dbReference>
<keyword evidence="8 13" id="KW-0547">Nucleotide-binding</keyword>
<evidence type="ECO:0000256" key="1">
    <source>
        <dbReference type="ARBA" id="ARBA00005020"/>
    </source>
</evidence>
<reference evidence="15 16" key="1">
    <citation type="submission" date="2017-01" db="EMBL/GenBank/DDBJ databases">
        <title>Comparative Genomics of 38 Pectobacterium strains comprising three species revealed the characteristics of Pectobacterium carotovorum.</title>
        <authorList>
            <person name="Xie H."/>
            <person name="Ma Y."/>
            <person name="Li X."/>
        </authorList>
    </citation>
    <scope>NUCLEOTIDE SEQUENCE [LARGE SCALE GENOMIC DNA]</scope>
    <source>
        <strain evidence="15 16">Q142</strain>
    </source>
</reference>
<keyword evidence="12 13" id="KW-0472">Membrane</keyword>
<keyword evidence="5 13" id="KW-0808">Transferase</keyword>
<dbReference type="HAMAP" id="MF_00414">
    <property type="entry name" value="UbiB"/>
    <property type="match status" value="1"/>
</dbReference>
<evidence type="ECO:0000256" key="11">
    <source>
        <dbReference type="ARBA" id="ARBA00022989"/>
    </source>
</evidence>
<evidence type="ECO:0000256" key="12">
    <source>
        <dbReference type="ARBA" id="ARBA00023136"/>
    </source>
</evidence>
<feature type="binding site" evidence="13">
    <location>
        <begin position="130"/>
        <end position="138"/>
    </location>
    <ligand>
        <name>ATP</name>
        <dbReference type="ChEBI" id="CHEBI:30616"/>
    </ligand>
</feature>
<keyword evidence="9 13" id="KW-0418">Kinase</keyword>
<dbReference type="NCBIfam" id="NF003404">
    <property type="entry name" value="PRK04750.1"/>
    <property type="match status" value="1"/>
</dbReference>
<name>A0ABD6VM79_9GAMM</name>
<keyword evidence="11 13" id="KW-1133">Transmembrane helix</keyword>
<organism evidence="15 16">
    <name type="scientific">Pectobacterium odoriferum</name>
    <dbReference type="NCBI Taxonomy" id="78398"/>
    <lineage>
        <taxon>Bacteria</taxon>
        <taxon>Pseudomonadati</taxon>
        <taxon>Pseudomonadota</taxon>
        <taxon>Gammaproteobacteria</taxon>
        <taxon>Enterobacterales</taxon>
        <taxon>Pectobacteriaceae</taxon>
        <taxon>Pectobacterium</taxon>
    </lineage>
</organism>
<dbReference type="InterPro" id="IPR011009">
    <property type="entry name" value="Kinase-like_dom_sf"/>
</dbReference>
<keyword evidence="3 13" id="KW-1003">Cell membrane</keyword>
<keyword evidence="15" id="KW-0830">Ubiquinone</keyword>
<feature type="transmembrane region" description="Helical" evidence="13">
    <location>
        <begin position="525"/>
        <end position="542"/>
    </location>
</feature>
<dbReference type="Pfam" id="PF03109">
    <property type="entry name" value="ABC1"/>
    <property type="match status" value="1"/>
</dbReference>
<evidence type="ECO:0000256" key="3">
    <source>
        <dbReference type="ARBA" id="ARBA00022475"/>
    </source>
</evidence>
<dbReference type="GO" id="GO:0004672">
    <property type="term" value="F:protein kinase activity"/>
    <property type="evidence" value="ECO:0007669"/>
    <property type="project" value="UniProtKB-UniRule"/>
</dbReference>
<feature type="domain" description="ABC1 atypical kinase-like" evidence="14">
    <location>
        <begin position="93"/>
        <end position="344"/>
    </location>
</feature>
<dbReference type="InterPro" id="IPR010232">
    <property type="entry name" value="UbiB"/>
</dbReference>
<keyword evidence="7 13" id="KW-0812">Transmembrane</keyword>
<comment type="similarity">
    <text evidence="2">Belongs to the protein kinase superfamily. ADCK protein kinase family.</text>
</comment>
<evidence type="ECO:0000256" key="4">
    <source>
        <dbReference type="ARBA" id="ARBA00022519"/>
    </source>
</evidence>
<dbReference type="GO" id="GO:0010795">
    <property type="term" value="P:regulation of ubiquinone biosynthetic process"/>
    <property type="evidence" value="ECO:0007669"/>
    <property type="project" value="UniProtKB-UniRule"/>
</dbReference>
<dbReference type="InterPro" id="IPR004147">
    <property type="entry name" value="ABC1_dom"/>
</dbReference>
<comment type="pathway">
    <text evidence="1 13">Cofactor biosynthesis; ubiquinone biosynthesis [regulation].</text>
</comment>
<evidence type="ECO:0000313" key="16">
    <source>
        <dbReference type="Proteomes" id="UP000237274"/>
    </source>
</evidence>
<evidence type="ECO:0000256" key="5">
    <source>
        <dbReference type="ARBA" id="ARBA00022679"/>
    </source>
</evidence>
<evidence type="ECO:0000256" key="2">
    <source>
        <dbReference type="ARBA" id="ARBA00009670"/>
    </source>
</evidence>
<dbReference type="EC" id="2.7.-.-" evidence="13"/>
<dbReference type="PANTHER" id="PTHR10566">
    <property type="entry name" value="CHAPERONE-ACTIVITY OF BC1 COMPLEX CABC1 -RELATED"/>
    <property type="match status" value="1"/>
</dbReference>
<comment type="caution">
    <text evidence="15">The sequence shown here is derived from an EMBL/GenBank/DDBJ whole genome shotgun (WGS) entry which is preliminary data.</text>
</comment>
<evidence type="ECO:0000256" key="6">
    <source>
        <dbReference type="ARBA" id="ARBA00022688"/>
    </source>
</evidence>
<dbReference type="Proteomes" id="UP000237274">
    <property type="component" value="Unassembled WGS sequence"/>
</dbReference>
<accession>A0ABD6VM79</accession>
<evidence type="ECO:0000259" key="14">
    <source>
        <dbReference type="Pfam" id="PF03109"/>
    </source>
</evidence>
<protein>
    <recommendedName>
        <fullName evidence="13">Probable protein kinase UbiB</fullName>
        <ecNumber evidence="13">2.7.-.-</ecNumber>
    </recommendedName>
    <alternativeName>
        <fullName evidence="13">Ubiquinone biosynthesis protein UbiB</fullName>
    </alternativeName>
</protein>
<evidence type="ECO:0000256" key="10">
    <source>
        <dbReference type="ARBA" id="ARBA00022840"/>
    </source>
</evidence>
<comment type="function">
    <text evidence="13">Is probably a protein kinase regulator of UbiI activity which is involved in aerobic coenzyme Q (ubiquinone) biosynthesis.</text>
</comment>
<sequence length="546" mass="62868">MTPSELRRLYSIVRVLLSYGLDELIPKMRLTFPLRVGRRLLFWLPNCHRNKPLGERLRLALQELGPVWIKFGQMMSTRRDLFPPAIADQLAMLQDKVEPFDGKLAREQIELSMDGIPLEEWFDDFDIKPLASASIAQVHTACLKSTGKEIVIKVIRPDILPVIKADMRLMKRLAGWLPHLLPDGRRLRPREVVLEYEKTLLDELNLLREAANAIQLRRNFENSPMLYVPEVYSDYCSESMLVMERIYGIPVSDVDALKANGTDMKLLAERGVQVFFTQVFRDSFFHADMHPGNIFISYEHPEDPQYIGIDCGIVGSLNKEDKRYLAENFIAFFNRDYRKVAELHVDSGWVPPDTNVADFEFAIRTVCEPIFEKPLAEISFGHVLLNLFNTARRFNMEVQPQLVLLQKTLLYVEGVGRQLYPQLDLWKTAKPFLENWLKQQVGLPAVFRALKEKAPFWAEKLPEVPELFYDGLRQHKMLKQSVDQLAYELKTQQSRQGQSRYLLGIGATLLISGTLLLISRVEADMIPSGLMAAGIVAWIIGWRRTR</sequence>
<keyword evidence="6 13" id="KW-0831">Ubiquinone biosynthesis</keyword>
<dbReference type="InterPro" id="IPR045308">
    <property type="entry name" value="UbiB_bact"/>
</dbReference>
<evidence type="ECO:0000313" key="15">
    <source>
        <dbReference type="EMBL" id="POE25597.1"/>
    </source>
</evidence>
<keyword evidence="10 13" id="KW-0067">ATP-binding</keyword>
<gene>
    <name evidence="13 15" type="primary">ubiB</name>
    <name evidence="15" type="ORF">BV926_14620</name>
</gene>
<proteinExistence type="inferred from homology"/>
<evidence type="ECO:0000256" key="8">
    <source>
        <dbReference type="ARBA" id="ARBA00022741"/>
    </source>
</evidence>
<feature type="active site" description="Proton acceptor" evidence="13">
    <location>
        <position position="288"/>
    </location>
</feature>
<comment type="similarity">
    <text evidence="13">Belongs to the ABC1 family. UbiB subfamily.</text>
</comment>
<evidence type="ECO:0000256" key="13">
    <source>
        <dbReference type="HAMAP-Rule" id="MF_00414"/>
    </source>
</evidence>
<comment type="caution">
    <text evidence="13">Lacks conserved residue(s) required for the propagation of feature annotation.</text>
</comment>
<dbReference type="PANTHER" id="PTHR10566:SF113">
    <property type="entry name" value="PROTEIN ACTIVITY OF BC1 COMPLEX KINASE 7, CHLOROPLASTIC"/>
    <property type="match status" value="1"/>
</dbReference>
<dbReference type="CDD" id="cd13972">
    <property type="entry name" value="UbiB"/>
    <property type="match status" value="1"/>
</dbReference>
<evidence type="ECO:0000256" key="9">
    <source>
        <dbReference type="ARBA" id="ARBA00022777"/>
    </source>
</evidence>
<dbReference type="GO" id="GO:0005886">
    <property type="term" value="C:plasma membrane"/>
    <property type="evidence" value="ECO:0007669"/>
    <property type="project" value="UniProtKB-SubCell"/>
</dbReference>
<dbReference type="GO" id="GO:0006744">
    <property type="term" value="P:ubiquinone biosynthetic process"/>
    <property type="evidence" value="ECO:0007669"/>
    <property type="project" value="UniProtKB-KW"/>
</dbReference>
<feature type="binding site" evidence="13">
    <location>
        <position position="153"/>
    </location>
    <ligand>
        <name>ATP</name>
        <dbReference type="ChEBI" id="CHEBI:30616"/>
    </ligand>
</feature>